<dbReference type="RefSeq" id="XP_025356430.1">
    <property type="nucleotide sequence ID" value="XM_025502463.1"/>
</dbReference>
<evidence type="ECO:0000313" key="2">
    <source>
        <dbReference type="EMBL" id="PWN36128.1"/>
    </source>
</evidence>
<dbReference type="GeneID" id="37024244"/>
<feature type="signal peptide" evidence="1">
    <location>
        <begin position="1"/>
        <end position="19"/>
    </location>
</feature>
<evidence type="ECO:0000313" key="3">
    <source>
        <dbReference type="Proteomes" id="UP000245771"/>
    </source>
</evidence>
<sequence>MVIAVLIFVVGGAIHVGVRQYNKRQAKKHGYDTILEHDTLWRPLNKKGGKRITKREARLLAKANQSAFTEDVVVTDDTPPPYIDYSIEASPKYSAKKGGNQIARAH</sequence>
<organism evidence="2 3">
    <name type="scientific">Meira miltonrushii</name>
    <dbReference type="NCBI Taxonomy" id="1280837"/>
    <lineage>
        <taxon>Eukaryota</taxon>
        <taxon>Fungi</taxon>
        <taxon>Dikarya</taxon>
        <taxon>Basidiomycota</taxon>
        <taxon>Ustilaginomycotina</taxon>
        <taxon>Exobasidiomycetes</taxon>
        <taxon>Exobasidiales</taxon>
        <taxon>Brachybasidiaceae</taxon>
        <taxon>Meira</taxon>
    </lineage>
</organism>
<dbReference type="EMBL" id="KZ819603">
    <property type="protein sequence ID" value="PWN36128.1"/>
    <property type="molecule type" value="Genomic_DNA"/>
</dbReference>
<dbReference type="AlphaFoldDB" id="A0A316VGD6"/>
<keyword evidence="3" id="KW-1185">Reference proteome</keyword>
<feature type="chain" id="PRO_5016258837" evidence="1">
    <location>
        <begin position="20"/>
        <end position="106"/>
    </location>
</feature>
<gene>
    <name evidence="2" type="ORF">FA14DRAFT_52074</name>
</gene>
<proteinExistence type="predicted"/>
<protein>
    <submittedName>
        <fullName evidence="2">Uncharacterized protein</fullName>
    </submittedName>
</protein>
<accession>A0A316VGD6</accession>
<dbReference type="Proteomes" id="UP000245771">
    <property type="component" value="Unassembled WGS sequence"/>
</dbReference>
<evidence type="ECO:0000256" key="1">
    <source>
        <dbReference type="SAM" id="SignalP"/>
    </source>
</evidence>
<keyword evidence="1" id="KW-0732">Signal</keyword>
<name>A0A316VGD6_9BASI</name>
<reference evidence="2 3" key="1">
    <citation type="journal article" date="2018" name="Mol. Biol. Evol.">
        <title>Broad Genomic Sampling Reveals a Smut Pathogenic Ancestry of the Fungal Clade Ustilaginomycotina.</title>
        <authorList>
            <person name="Kijpornyongpan T."/>
            <person name="Mondo S.J."/>
            <person name="Barry K."/>
            <person name="Sandor L."/>
            <person name="Lee J."/>
            <person name="Lipzen A."/>
            <person name="Pangilinan J."/>
            <person name="LaButti K."/>
            <person name="Hainaut M."/>
            <person name="Henrissat B."/>
            <person name="Grigoriev I.V."/>
            <person name="Spatafora J.W."/>
            <person name="Aime M.C."/>
        </authorList>
    </citation>
    <scope>NUCLEOTIDE SEQUENCE [LARGE SCALE GENOMIC DNA]</scope>
    <source>
        <strain evidence="2 3">MCA 3882</strain>
    </source>
</reference>
<dbReference type="InParanoid" id="A0A316VGD6"/>